<keyword evidence="3" id="KW-1185">Reference proteome</keyword>
<reference evidence="2 3" key="1">
    <citation type="submission" date="2019-09" db="EMBL/GenBank/DDBJ databases">
        <title>Sulfurimonas gotlandica sp. nov., a chemoautotrophic and psychrotolerant epsilonproteobacterium isolated from a pelagic redoxcline, and an emended description of the genus Sulfurimonas.</title>
        <authorList>
            <person name="Wang S."/>
            <person name="Jiang L."/>
            <person name="Shao S."/>
        </authorList>
    </citation>
    <scope>NUCLEOTIDE SEQUENCE [LARGE SCALE GENOMIC DNA]</scope>
    <source>
        <strain evidence="2 3">GYSZ_1</strain>
    </source>
</reference>
<dbReference type="RefSeq" id="WP_152307419.1">
    <property type="nucleotide sequence ID" value="NZ_CP043617.1"/>
</dbReference>
<evidence type="ECO:0000313" key="3">
    <source>
        <dbReference type="Proteomes" id="UP000326944"/>
    </source>
</evidence>
<sequence length="98" mass="11587">MIAGMYEQEFIAYLIFGLTLNFLFSILFGVYLTKNIGIEDMIKLKGDKEQSLLVSISLFIPFAKMLITLYRVGILQIYFLNRGYSHKEFWIYMTHKRD</sequence>
<name>A0A5P8P1D9_9BACT</name>
<feature type="transmembrane region" description="Helical" evidence="1">
    <location>
        <begin position="52"/>
        <end position="72"/>
    </location>
</feature>
<gene>
    <name evidence="2" type="ORF">FJR48_06920</name>
</gene>
<accession>A0A5P8P1D9</accession>
<keyword evidence="1" id="KW-0812">Transmembrane</keyword>
<proteinExistence type="predicted"/>
<dbReference type="EMBL" id="CP043617">
    <property type="protein sequence ID" value="QFR49475.1"/>
    <property type="molecule type" value="Genomic_DNA"/>
</dbReference>
<evidence type="ECO:0000313" key="2">
    <source>
        <dbReference type="EMBL" id="QFR49475.1"/>
    </source>
</evidence>
<feature type="transmembrane region" description="Helical" evidence="1">
    <location>
        <begin position="12"/>
        <end position="32"/>
    </location>
</feature>
<organism evidence="2 3">
    <name type="scientific">Sulfurimonas lithotrophica</name>
    <dbReference type="NCBI Taxonomy" id="2590022"/>
    <lineage>
        <taxon>Bacteria</taxon>
        <taxon>Pseudomonadati</taxon>
        <taxon>Campylobacterota</taxon>
        <taxon>Epsilonproteobacteria</taxon>
        <taxon>Campylobacterales</taxon>
        <taxon>Sulfurimonadaceae</taxon>
        <taxon>Sulfurimonas</taxon>
    </lineage>
</organism>
<keyword evidence="1" id="KW-0472">Membrane</keyword>
<evidence type="ECO:0000256" key="1">
    <source>
        <dbReference type="SAM" id="Phobius"/>
    </source>
</evidence>
<dbReference type="OrthoDB" id="5334508at2"/>
<protein>
    <submittedName>
        <fullName evidence="2">Uncharacterized protein</fullName>
    </submittedName>
</protein>
<dbReference type="AlphaFoldDB" id="A0A5P8P1D9"/>
<dbReference type="KEGG" id="sulg:FJR48_06920"/>
<keyword evidence="1" id="KW-1133">Transmembrane helix</keyword>
<dbReference type="Proteomes" id="UP000326944">
    <property type="component" value="Chromosome"/>
</dbReference>